<dbReference type="SUPFAM" id="SSF49464">
    <property type="entry name" value="Carboxypeptidase regulatory domain-like"/>
    <property type="match status" value="2"/>
</dbReference>
<sequence length="691" mass="75904">MKLNTSLIHCVERMALYMALSTAWLCCPTSGIAQQPVLAEVPASISGIVLQPDGKPAADAPVMLYWHKPFAKTKTTKDGAFTLKVDIDRIKTEVGEEWPRMAIASISDSSGPGWQILGRVTDPTTVELQLVVDVPVTGKILDQQGRPVEGAKVTIQNLHRAKDENLDGFLKASRDQPTRTWLYERDSMLYLSPEAVLKLQGIKDQRRPYAVTDADGKYSLSGFGKNRSLFATIEGPGITRESVYIVTRPEIDSRWNRGSLSRETKMELESGSPMRSVYPANFHHLAAPALTIRGRLTDAKTGVPVQGMRLSARMTGHLTPGIATSDKDGRYEIIGLPTEGEMRLSVLNPGNQPYLDAEIKREVKATAAVGEIDFKLDRGVSVTGVVTDANTNQPVAGNIGYFSWRENEHIDRLSHPYNTFNAQGTDKEGRYEIIVPPGPGVLAFQARNRSHYDSAESSGFGFTTSQGGMFPSGNRGYVRPSEFNFLKRIEPTLSTSRLEVDITLGRGPVLSVSARKSDGGAFNELNIRGSQKLALKTVRGGKFEIGGMDVGDKRNVFIRDRQLEFAGVFDLQRTEESDTIELVVPRTGSVSGRIADTNGRPLSRWTVTALSEGVIKAVTENKGMRPDGLYEFDDTLTDADGYFRLKGLPPGVQIEIATAERVEGRNPDIKRVKELTLRPGQQLDLGQLKVE</sequence>
<dbReference type="Proteomes" id="UP001500840">
    <property type="component" value="Unassembled WGS sequence"/>
</dbReference>
<accession>A0ABP8MQ09</accession>
<name>A0ABP8MQ09_9BACT</name>
<evidence type="ECO:0008006" key="3">
    <source>
        <dbReference type="Google" id="ProtNLM"/>
    </source>
</evidence>
<dbReference type="InterPro" id="IPR013784">
    <property type="entry name" value="Carb-bd-like_fold"/>
</dbReference>
<protein>
    <recommendedName>
        <fullName evidence="3">Nickel uptake substrate-specific transmembrane region</fullName>
    </recommendedName>
</protein>
<dbReference type="Gene3D" id="2.60.40.1120">
    <property type="entry name" value="Carboxypeptidase-like, regulatory domain"/>
    <property type="match status" value="1"/>
</dbReference>
<evidence type="ECO:0000313" key="1">
    <source>
        <dbReference type="EMBL" id="GAA4453163.1"/>
    </source>
</evidence>
<dbReference type="RefSeq" id="WP_345322219.1">
    <property type="nucleotide sequence ID" value="NZ_BAABGA010000030.1"/>
</dbReference>
<reference evidence="2" key="1">
    <citation type="journal article" date="2019" name="Int. J. Syst. Evol. Microbiol.">
        <title>The Global Catalogue of Microorganisms (GCM) 10K type strain sequencing project: providing services to taxonomists for standard genome sequencing and annotation.</title>
        <authorList>
            <consortium name="The Broad Institute Genomics Platform"/>
            <consortium name="The Broad Institute Genome Sequencing Center for Infectious Disease"/>
            <person name="Wu L."/>
            <person name="Ma J."/>
        </authorList>
    </citation>
    <scope>NUCLEOTIDE SEQUENCE [LARGE SCALE GENOMIC DNA]</scope>
    <source>
        <strain evidence="2">JCM 17759</strain>
    </source>
</reference>
<dbReference type="Pfam" id="PF13620">
    <property type="entry name" value="CarboxypepD_reg"/>
    <property type="match status" value="1"/>
</dbReference>
<organism evidence="1 2">
    <name type="scientific">Novipirellula rosea</name>
    <dbReference type="NCBI Taxonomy" id="1031540"/>
    <lineage>
        <taxon>Bacteria</taxon>
        <taxon>Pseudomonadati</taxon>
        <taxon>Planctomycetota</taxon>
        <taxon>Planctomycetia</taxon>
        <taxon>Pirellulales</taxon>
        <taxon>Pirellulaceae</taxon>
        <taxon>Novipirellula</taxon>
    </lineage>
</organism>
<dbReference type="SUPFAM" id="SSF49452">
    <property type="entry name" value="Starch-binding domain-like"/>
    <property type="match status" value="1"/>
</dbReference>
<dbReference type="EMBL" id="BAABGA010000030">
    <property type="protein sequence ID" value="GAA4453163.1"/>
    <property type="molecule type" value="Genomic_DNA"/>
</dbReference>
<gene>
    <name evidence="1" type="ORF">GCM10023156_23690</name>
</gene>
<proteinExistence type="predicted"/>
<dbReference type="InterPro" id="IPR008969">
    <property type="entry name" value="CarboxyPept-like_regulatory"/>
</dbReference>
<comment type="caution">
    <text evidence="1">The sequence shown here is derived from an EMBL/GenBank/DDBJ whole genome shotgun (WGS) entry which is preliminary data.</text>
</comment>
<keyword evidence="2" id="KW-1185">Reference proteome</keyword>
<evidence type="ECO:0000313" key="2">
    <source>
        <dbReference type="Proteomes" id="UP001500840"/>
    </source>
</evidence>